<dbReference type="GO" id="GO:0022857">
    <property type="term" value="F:transmembrane transporter activity"/>
    <property type="evidence" value="ECO:0007669"/>
    <property type="project" value="InterPro"/>
</dbReference>
<evidence type="ECO:0000259" key="8">
    <source>
        <dbReference type="Pfam" id="PF25967"/>
    </source>
</evidence>
<dbReference type="PANTHER" id="PTHR30158">
    <property type="entry name" value="ACRA/E-RELATED COMPONENT OF DRUG EFFLUX TRANSPORTER"/>
    <property type="match status" value="1"/>
</dbReference>
<evidence type="ECO:0000256" key="4">
    <source>
        <dbReference type="SAM" id="SignalP"/>
    </source>
</evidence>
<accession>A0A1Y5H954</accession>
<comment type="caution">
    <text evidence="9">The sequence shown here is derived from an EMBL/GenBank/DDBJ whole genome shotgun (WGS) entry which is preliminary data.</text>
</comment>
<protein>
    <submittedName>
        <fullName evidence="9">Efflux transporter periplasmic adaptor subunit</fullName>
    </submittedName>
</protein>
<dbReference type="FunFam" id="2.40.420.20:FF:000001">
    <property type="entry name" value="Efflux RND transporter periplasmic adaptor subunit"/>
    <property type="match status" value="1"/>
</dbReference>
<dbReference type="EMBL" id="MABE01000737">
    <property type="protein sequence ID" value="OUS33766.1"/>
    <property type="molecule type" value="Genomic_DNA"/>
</dbReference>
<dbReference type="SUPFAM" id="SSF111369">
    <property type="entry name" value="HlyD-like secretion proteins"/>
    <property type="match status" value="1"/>
</dbReference>
<evidence type="ECO:0000259" key="5">
    <source>
        <dbReference type="Pfam" id="PF25876"/>
    </source>
</evidence>
<proteinExistence type="inferred from homology"/>
<dbReference type="Gene3D" id="2.40.30.170">
    <property type="match status" value="1"/>
</dbReference>
<gene>
    <name evidence="9" type="ORF">A9R00_12900</name>
</gene>
<feature type="chain" id="PRO_5012057018" evidence="4">
    <location>
        <begin position="23"/>
        <end position="366"/>
    </location>
</feature>
<dbReference type="Pfam" id="PF25876">
    <property type="entry name" value="HH_MFP_RND"/>
    <property type="match status" value="1"/>
</dbReference>
<feature type="domain" description="Multidrug resistance protein MdtA-like barrel-sandwich hybrid" evidence="6">
    <location>
        <begin position="53"/>
        <end position="194"/>
    </location>
</feature>
<dbReference type="Gene3D" id="1.10.287.470">
    <property type="entry name" value="Helix hairpin bin"/>
    <property type="match status" value="1"/>
</dbReference>
<dbReference type="InterPro" id="IPR006143">
    <property type="entry name" value="RND_pump_MFP"/>
</dbReference>
<dbReference type="InterPro" id="IPR058625">
    <property type="entry name" value="MdtA-like_BSH"/>
</dbReference>
<feature type="coiled-coil region" evidence="3">
    <location>
        <begin position="93"/>
        <end position="137"/>
    </location>
</feature>
<dbReference type="Pfam" id="PF25944">
    <property type="entry name" value="Beta-barrel_RND"/>
    <property type="match status" value="1"/>
</dbReference>
<dbReference type="Pfam" id="PF25917">
    <property type="entry name" value="BSH_RND"/>
    <property type="match status" value="1"/>
</dbReference>
<evidence type="ECO:0000256" key="1">
    <source>
        <dbReference type="ARBA" id="ARBA00004519"/>
    </source>
</evidence>
<dbReference type="AlphaFoldDB" id="A0A1Y5H954"/>
<dbReference type="GO" id="GO:0005886">
    <property type="term" value="C:plasma membrane"/>
    <property type="evidence" value="ECO:0007669"/>
    <property type="project" value="UniProtKB-SubCell"/>
</dbReference>
<dbReference type="NCBIfam" id="TIGR01730">
    <property type="entry name" value="RND_mfp"/>
    <property type="match status" value="1"/>
</dbReference>
<dbReference type="InterPro" id="IPR058626">
    <property type="entry name" value="MdtA-like_b-barrel"/>
</dbReference>
<keyword evidence="3" id="KW-0175">Coiled coil</keyword>
<organism evidence="9 10">
    <name type="scientific">Oleispira antarctica</name>
    <dbReference type="NCBI Taxonomy" id="188908"/>
    <lineage>
        <taxon>Bacteria</taxon>
        <taxon>Pseudomonadati</taxon>
        <taxon>Pseudomonadota</taxon>
        <taxon>Gammaproteobacteria</taxon>
        <taxon>Oceanospirillales</taxon>
        <taxon>Oceanospirillaceae</taxon>
        <taxon>Oleispira</taxon>
    </lineage>
</organism>
<evidence type="ECO:0000313" key="10">
    <source>
        <dbReference type="Proteomes" id="UP000227088"/>
    </source>
</evidence>
<keyword evidence="4" id="KW-0732">Signal</keyword>
<dbReference type="Gene3D" id="2.40.50.100">
    <property type="match status" value="1"/>
</dbReference>
<dbReference type="Proteomes" id="UP000227088">
    <property type="component" value="Unassembled WGS sequence"/>
</dbReference>
<comment type="similarity">
    <text evidence="2">Belongs to the membrane fusion protein (MFP) (TC 8.A.1) family.</text>
</comment>
<dbReference type="InterPro" id="IPR058624">
    <property type="entry name" value="MdtA-like_HH"/>
</dbReference>
<evidence type="ECO:0000259" key="7">
    <source>
        <dbReference type="Pfam" id="PF25944"/>
    </source>
</evidence>
<evidence type="ECO:0000313" key="9">
    <source>
        <dbReference type="EMBL" id="OUS33766.1"/>
    </source>
</evidence>
<dbReference type="InterPro" id="IPR058627">
    <property type="entry name" value="MdtA-like_C"/>
</dbReference>
<reference evidence="10" key="1">
    <citation type="journal article" date="2017" name="Proc. Natl. Acad. Sci. U.S.A.">
        <title>Simulation of Deepwater Horizon oil plume reveals substrate specialization within a complex community of hydrocarbon degraders.</title>
        <authorList>
            <person name="Hu P."/>
            <person name="Dubinsky E.A."/>
            <person name="Probst A.J."/>
            <person name="Wang J."/>
            <person name="Sieber C.M.K."/>
            <person name="Tom L.M."/>
            <person name="Gardinali P."/>
            <person name="Banfield J.F."/>
            <person name="Atlas R.M."/>
            <person name="Andersen G.L."/>
        </authorList>
    </citation>
    <scope>NUCLEOTIDE SEQUENCE [LARGE SCALE GENOMIC DNA]</scope>
</reference>
<evidence type="ECO:0000256" key="2">
    <source>
        <dbReference type="ARBA" id="ARBA00009477"/>
    </source>
</evidence>
<dbReference type="Gene3D" id="2.40.420.20">
    <property type="match status" value="1"/>
</dbReference>
<dbReference type="Pfam" id="PF25967">
    <property type="entry name" value="RND-MFP_C"/>
    <property type="match status" value="1"/>
</dbReference>
<feature type="domain" description="Multidrug resistance protein MdtA-like beta-barrel" evidence="7">
    <location>
        <begin position="198"/>
        <end position="282"/>
    </location>
</feature>
<feature type="domain" description="Multidrug resistance protein MdtA-like C-terminal permuted SH3" evidence="8">
    <location>
        <begin position="289"/>
        <end position="348"/>
    </location>
</feature>
<comment type="subcellular location">
    <subcellularLocation>
        <location evidence="1">Cell inner membrane</location>
        <topology evidence="1">Lipid-anchor</topology>
    </subcellularLocation>
</comment>
<sequence>MQRYFKNLLFAFILLSPALSQANKLPGVVVTTVEQSDLTPVFHVVGRIEATERVELLPRVSGYIEERLFIEGGRVAKDQLLFRIEKAPYKIALQQAQADLAGARAGLKNSEAELSRMKQLRKKAAVSKSDLELAEANRDQNKAQVMLAQAGLDNANLNLSYTDIKSPIDGRIGIANFSVGNLISPSTTALATVVTTDPVYVELNISEKVMLEARRNGLNTEEAPNAPTLVLSDGSTYSEPGTFTFISPEVNRNTDTLLIRVSFPNKQGLLLPGEFVQVQIEKKNQKVLVAIPQSAVQKNKDNYYVLVIDKENKVEVRPVQLGRQQQGQWEVKTGLVIGERIIVEGLQKVRPGAEVNPVDQIKSSKQ</sequence>
<evidence type="ECO:0000259" key="6">
    <source>
        <dbReference type="Pfam" id="PF25917"/>
    </source>
</evidence>
<evidence type="ECO:0000256" key="3">
    <source>
        <dbReference type="SAM" id="Coils"/>
    </source>
</evidence>
<feature type="signal peptide" evidence="4">
    <location>
        <begin position="1"/>
        <end position="22"/>
    </location>
</feature>
<dbReference type="GO" id="GO:0046677">
    <property type="term" value="P:response to antibiotic"/>
    <property type="evidence" value="ECO:0007669"/>
    <property type="project" value="TreeGrafter"/>
</dbReference>
<name>A0A1Y5H954_OLEAN</name>
<feature type="domain" description="Multidrug resistance protein MdtA-like alpha-helical hairpin" evidence="5">
    <location>
        <begin position="93"/>
        <end position="162"/>
    </location>
</feature>